<keyword evidence="2" id="KW-0288">FMN</keyword>
<sequence>MNIVAFNGSARRGGNTAAMLKAAMAPLEAAGIETELVELGGRKMHGCIACYKCFENKDHRCAVNNDFMNECIDRMHDADGILLGSPTYYANISTEMKALIDRAGLVARANGNSLRRKVGAGVVVARRGGAVHAFNSLNHFFFINEMVVPGADYWNMGFGLEKGDVLKDEEAMNTMRILGENMAWVMEALHKA</sequence>
<evidence type="ECO:0000256" key="1">
    <source>
        <dbReference type="ARBA" id="ARBA00022630"/>
    </source>
</evidence>
<dbReference type="Gene3D" id="3.40.50.360">
    <property type="match status" value="1"/>
</dbReference>
<dbReference type="EMBL" id="WAIE01000009">
    <property type="protein sequence ID" value="KAB1438964.1"/>
    <property type="molecule type" value="Genomic_DNA"/>
</dbReference>
<feature type="domain" description="NADPH-dependent FMN reductase-like" evidence="3">
    <location>
        <begin position="1"/>
        <end position="159"/>
    </location>
</feature>
<dbReference type="SUPFAM" id="SSF52218">
    <property type="entry name" value="Flavoproteins"/>
    <property type="match status" value="1"/>
</dbReference>
<keyword evidence="1" id="KW-0285">Flavoprotein</keyword>
<dbReference type="RefSeq" id="WP_151151934.1">
    <property type="nucleotide sequence ID" value="NZ_WAIE01000009.1"/>
</dbReference>
<dbReference type="Proteomes" id="UP000438699">
    <property type="component" value="Unassembled WGS sequence"/>
</dbReference>
<gene>
    <name evidence="4" type="ORF">F8A88_14675</name>
</gene>
<reference evidence="4 5" key="1">
    <citation type="journal article" date="2017" name="Int. J. Syst. Evol. Microbiol.">
        <title>Desulfovibrio senegalensis sp. nov., a mesophilic sulfate reducer isolated from marine sediment.</title>
        <authorList>
            <person name="Thioye A."/>
            <person name="Gam Z.B.A."/>
            <person name="Mbengue M."/>
            <person name="Cayol J.L."/>
            <person name="Joseph-Bartoli M."/>
            <person name="Toure-Kane C."/>
            <person name="Labat M."/>
        </authorList>
    </citation>
    <scope>NUCLEOTIDE SEQUENCE [LARGE SCALE GENOMIC DNA]</scope>
    <source>
        <strain evidence="4 5">DSM 101509</strain>
    </source>
</reference>
<dbReference type="PANTHER" id="PTHR43278">
    <property type="entry name" value="NAD(P)H-DEPENDENT FMN-CONTAINING OXIDOREDUCTASE YWQN-RELATED"/>
    <property type="match status" value="1"/>
</dbReference>
<proteinExistence type="predicted"/>
<organism evidence="4 5">
    <name type="scientific">Pseudodesulfovibrio senegalensis</name>
    <dbReference type="NCBI Taxonomy" id="1721087"/>
    <lineage>
        <taxon>Bacteria</taxon>
        <taxon>Pseudomonadati</taxon>
        <taxon>Thermodesulfobacteriota</taxon>
        <taxon>Desulfovibrionia</taxon>
        <taxon>Desulfovibrionales</taxon>
        <taxon>Desulfovibrionaceae</taxon>
    </lineage>
</organism>
<evidence type="ECO:0000313" key="5">
    <source>
        <dbReference type="Proteomes" id="UP000438699"/>
    </source>
</evidence>
<dbReference type="AlphaFoldDB" id="A0A6N6MYY3"/>
<keyword evidence="5" id="KW-1185">Reference proteome</keyword>
<dbReference type="GO" id="GO:0016491">
    <property type="term" value="F:oxidoreductase activity"/>
    <property type="evidence" value="ECO:0007669"/>
    <property type="project" value="InterPro"/>
</dbReference>
<dbReference type="OrthoDB" id="9790975at2"/>
<comment type="caution">
    <text evidence="4">The sequence shown here is derived from an EMBL/GenBank/DDBJ whole genome shotgun (WGS) entry which is preliminary data.</text>
</comment>
<protein>
    <submittedName>
        <fullName evidence="4">Flavodoxin family protein</fullName>
    </submittedName>
</protein>
<dbReference type="InterPro" id="IPR051796">
    <property type="entry name" value="ISF_SsuE-like"/>
</dbReference>
<dbReference type="InterPro" id="IPR005025">
    <property type="entry name" value="FMN_Rdtase-like_dom"/>
</dbReference>
<accession>A0A6N6MYY3</accession>
<evidence type="ECO:0000256" key="2">
    <source>
        <dbReference type="ARBA" id="ARBA00022643"/>
    </source>
</evidence>
<dbReference type="Pfam" id="PF03358">
    <property type="entry name" value="FMN_red"/>
    <property type="match status" value="1"/>
</dbReference>
<evidence type="ECO:0000259" key="3">
    <source>
        <dbReference type="Pfam" id="PF03358"/>
    </source>
</evidence>
<dbReference type="InterPro" id="IPR029039">
    <property type="entry name" value="Flavoprotein-like_sf"/>
</dbReference>
<name>A0A6N6MYY3_9BACT</name>
<dbReference type="PANTHER" id="PTHR43278:SF4">
    <property type="entry name" value="NAD(P)H-DEPENDENT FMN-CONTAINING OXIDOREDUCTASE YWQN-RELATED"/>
    <property type="match status" value="1"/>
</dbReference>
<evidence type="ECO:0000313" key="4">
    <source>
        <dbReference type="EMBL" id="KAB1438964.1"/>
    </source>
</evidence>